<reference evidence="1 2" key="1">
    <citation type="submission" date="2015-01" db="EMBL/GenBank/DDBJ databases">
        <title>Evolution of Trichinella species and genotypes.</title>
        <authorList>
            <person name="Korhonen P.K."/>
            <person name="Edoardo P."/>
            <person name="Giuseppe L.R."/>
            <person name="Gasser R.B."/>
        </authorList>
    </citation>
    <scope>NUCLEOTIDE SEQUENCE [LARGE SCALE GENOMIC DNA]</scope>
    <source>
        <strain evidence="1">ISS120</strain>
    </source>
</reference>
<comment type="caution">
    <text evidence="1">The sequence shown here is derived from an EMBL/GenBank/DDBJ whole genome shotgun (WGS) entry which is preliminary data.</text>
</comment>
<protein>
    <submittedName>
        <fullName evidence="1">Uncharacterized protein</fullName>
    </submittedName>
</protein>
<evidence type="ECO:0000313" key="2">
    <source>
        <dbReference type="Proteomes" id="UP000054653"/>
    </source>
</evidence>
<gene>
    <name evidence="1" type="ORF">T03_6646</name>
</gene>
<name>A0A0V0YY99_TRIBR</name>
<dbReference type="EMBL" id="JYDI01005425">
    <property type="protein sequence ID" value="KRY04762.1"/>
    <property type="molecule type" value="Genomic_DNA"/>
</dbReference>
<keyword evidence="2" id="KW-1185">Reference proteome</keyword>
<accession>A0A0V0YY99</accession>
<dbReference type="Proteomes" id="UP000054653">
    <property type="component" value="Unassembled WGS sequence"/>
</dbReference>
<proteinExistence type="predicted"/>
<sequence length="30" mass="3495">MSLNFTHDFTHMPLSNILCFSRHITFVVVS</sequence>
<evidence type="ECO:0000313" key="1">
    <source>
        <dbReference type="EMBL" id="KRY04762.1"/>
    </source>
</evidence>
<organism evidence="1 2">
    <name type="scientific">Trichinella britovi</name>
    <name type="common">Parasitic roundworm</name>
    <dbReference type="NCBI Taxonomy" id="45882"/>
    <lineage>
        <taxon>Eukaryota</taxon>
        <taxon>Metazoa</taxon>
        <taxon>Ecdysozoa</taxon>
        <taxon>Nematoda</taxon>
        <taxon>Enoplea</taxon>
        <taxon>Dorylaimia</taxon>
        <taxon>Trichinellida</taxon>
        <taxon>Trichinellidae</taxon>
        <taxon>Trichinella</taxon>
    </lineage>
</organism>
<dbReference type="AlphaFoldDB" id="A0A0V0YY99"/>